<dbReference type="AlphaFoldDB" id="A0A518HN49"/>
<protein>
    <submittedName>
        <fullName evidence="1">Uncharacterized protein</fullName>
    </submittedName>
</protein>
<organism evidence="1 2">
    <name type="scientific">Stieleria neptunia</name>
    <dbReference type="NCBI Taxonomy" id="2527979"/>
    <lineage>
        <taxon>Bacteria</taxon>
        <taxon>Pseudomonadati</taxon>
        <taxon>Planctomycetota</taxon>
        <taxon>Planctomycetia</taxon>
        <taxon>Pirellulales</taxon>
        <taxon>Pirellulaceae</taxon>
        <taxon>Stieleria</taxon>
    </lineage>
</organism>
<dbReference type="Proteomes" id="UP000319004">
    <property type="component" value="Chromosome"/>
</dbReference>
<proteinExistence type="predicted"/>
<accession>A0A518HN49</accession>
<dbReference type="KEGG" id="snep:Enr13x_21200"/>
<name>A0A518HN49_9BACT</name>
<reference evidence="1 2" key="1">
    <citation type="submission" date="2019-03" db="EMBL/GenBank/DDBJ databases">
        <title>Deep-cultivation of Planctomycetes and their phenomic and genomic characterization uncovers novel biology.</title>
        <authorList>
            <person name="Wiegand S."/>
            <person name="Jogler M."/>
            <person name="Boedeker C."/>
            <person name="Pinto D."/>
            <person name="Vollmers J."/>
            <person name="Rivas-Marin E."/>
            <person name="Kohn T."/>
            <person name="Peeters S.H."/>
            <person name="Heuer A."/>
            <person name="Rast P."/>
            <person name="Oberbeckmann S."/>
            <person name="Bunk B."/>
            <person name="Jeske O."/>
            <person name="Meyerdierks A."/>
            <person name="Storesund J.E."/>
            <person name="Kallscheuer N."/>
            <person name="Luecker S."/>
            <person name="Lage O.M."/>
            <person name="Pohl T."/>
            <person name="Merkel B.J."/>
            <person name="Hornburger P."/>
            <person name="Mueller R.-W."/>
            <person name="Bruemmer F."/>
            <person name="Labrenz M."/>
            <person name="Spormann A.M."/>
            <person name="Op den Camp H."/>
            <person name="Overmann J."/>
            <person name="Amann R."/>
            <person name="Jetten M.S.M."/>
            <person name="Mascher T."/>
            <person name="Medema M.H."/>
            <person name="Devos D.P."/>
            <person name="Kaster A.-K."/>
            <person name="Ovreas L."/>
            <person name="Rohde M."/>
            <person name="Galperin M.Y."/>
            <person name="Jogler C."/>
        </authorList>
    </citation>
    <scope>NUCLEOTIDE SEQUENCE [LARGE SCALE GENOMIC DNA]</scope>
    <source>
        <strain evidence="1 2">Enr13</strain>
    </source>
</reference>
<gene>
    <name evidence="1" type="ORF">Enr13x_21200</name>
</gene>
<dbReference type="EMBL" id="CP037423">
    <property type="protein sequence ID" value="QDV42275.1"/>
    <property type="molecule type" value="Genomic_DNA"/>
</dbReference>
<evidence type="ECO:0000313" key="2">
    <source>
        <dbReference type="Proteomes" id="UP000319004"/>
    </source>
</evidence>
<keyword evidence="2" id="KW-1185">Reference proteome</keyword>
<evidence type="ECO:0000313" key="1">
    <source>
        <dbReference type="EMBL" id="QDV42275.1"/>
    </source>
</evidence>
<sequence length="78" mass="8638">MKPSRHHCCEAKRHRGTRRSLTISYDGVYLSDDVGQNVAKVFDLNGSSSTNNAWQKITLDLDLLASANGMSLNNEAEQ</sequence>